<reference evidence="2" key="1">
    <citation type="journal article" date="2017" name="Appl. Environ. Microbiol.">
        <title>Parallel evolution of two clades of a major Atlantic endemic Vibrio parahaemolyticus pathogen lineage by independent acquisition of related pathogenicity islands.</title>
        <authorList>
            <person name="Xu F."/>
            <person name="Gonzalez-Escalona N."/>
            <person name="Drees K.P."/>
            <person name="Sebra R.P."/>
            <person name="Cooper V.S."/>
            <person name="Jones S.H."/>
            <person name="Whistler C.A."/>
        </authorList>
    </citation>
    <scope>NUCLEOTIDE SEQUENCE</scope>
    <source>
        <strain evidence="2">MAVP-QPI</strain>
    </source>
</reference>
<dbReference type="EMBL" id="MF066646">
    <property type="protein sequence ID" value="ATA65986.1"/>
    <property type="molecule type" value="Genomic_DNA"/>
</dbReference>
<sequence>MLAHWLVDVDDFASPDSLTLFRKELPLERINQALDETNKASMRRRKLPIELVDWSIGRLVACRCRLLSRQTDY</sequence>
<dbReference type="Pfam" id="PF13006">
    <property type="entry name" value="Nterm_IS4"/>
    <property type="match status" value="1"/>
</dbReference>
<accession>A0A286SFT5</accession>
<dbReference type="InterPro" id="IPR024473">
    <property type="entry name" value="Transposases_IS4_N"/>
</dbReference>
<gene>
    <name evidence="2" type="ORF">MAVP-QPI_00038</name>
</gene>
<evidence type="ECO:0000259" key="1">
    <source>
        <dbReference type="Pfam" id="PF13006"/>
    </source>
</evidence>
<organism evidence="2">
    <name type="scientific">Vibrio parahaemolyticus</name>
    <dbReference type="NCBI Taxonomy" id="670"/>
    <lineage>
        <taxon>Bacteria</taxon>
        <taxon>Pseudomonadati</taxon>
        <taxon>Pseudomonadota</taxon>
        <taxon>Gammaproteobacteria</taxon>
        <taxon>Vibrionales</taxon>
        <taxon>Vibrionaceae</taxon>
        <taxon>Vibrio</taxon>
    </lineage>
</organism>
<proteinExistence type="predicted"/>
<protein>
    <submittedName>
        <fullName evidence="2">Insertion element 4 transposase N-terminal</fullName>
    </submittedName>
</protein>
<name>A0A286SFT5_VIBPH</name>
<evidence type="ECO:0000313" key="2">
    <source>
        <dbReference type="EMBL" id="ATA65986.1"/>
    </source>
</evidence>
<feature type="domain" description="Transposase IS4 N-terminal" evidence="1">
    <location>
        <begin position="16"/>
        <end position="56"/>
    </location>
</feature>
<dbReference type="AlphaFoldDB" id="A0A286SFT5"/>